<evidence type="ECO:0000259" key="2">
    <source>
        <dbReference type="SMART" id="SM00875"/>
    </source>
</evidence>
<gene>
    <name evidence="3" type="ORF">DMN91_006451</name>
</gene>
<dbReference type="SMART" id="SM00875">
    <property type="entry name" value="BACK"/>
    <property type="match status" value="1"/>
</dbReference>
<dbReference type="Pfam" id="PF07707">
    <property type="entry name" value="BACK"/>
    <property type="match status" value="1"/>
</dbReference>
<name>A0A3L8DNV6_OOCBI</name>
<dbReference type="PANTHER" id="PTHR22667">
    <property type="entry name" value="AT01380P-RELATED"/>
    <property type="match status" value="1"/>
</dbReference>
<dbReference type="CDD" id="cd23767">
    <property type="entry name" value="IQCD"/>
    <property type="match status" value="1"/>
</dbReference>
<dbReference type="Gene3D" id="1.20.5.190">
    <property type="match status" value="1"/>
</dbReference>
<accession>A0A3L8DNV6</accession>
<evidence type="ECO:0000256" key="1">
    <source>
        <dbReference type="SAM" id="MobiDB-lite"/>
    </source>
</evidence>
<dbReference type="OrthoDB" id="6350321at2759"/>
<dbReference type="InterPro" id="IPR011705">
    <property type="entry name" value="BACK"/>
</dbReference>
<evidence type="ECO:0000313" key="3">
    <source>
        <dbReference type="EMBL" id="RLU22071.1"/>
    </source>
</evidence>
<feature type="domain" description="BACK" evidence="2">
    <location>
        <begin position="44"/>
        <end position="179"/>
    </location>
</feature>
<comment type="caution">
    <text evidence="3">The sequence shown here is derived from an EMBL/GenBank/DDBJ whole genome shotgun (WGS) entry which is preliminary data.</text>
</comment>
<dbReference type="CDD" id="cd14733">
    <property type="entry name" value="BACK"/>
    <property type="match status" value="1"/>
</dbReference>
<feature type="region of interest" description="Disordered" evidence="1">
    <location>
        <begin position="276"/>
        <end position="306"/>
    </location>
</feature>
<organism evidence="3 4">
    <name type="scientific">Ooceraea biroi</name>
    <name type="common">Clonal raider ant</name>
    <name type="synonym">Cerapachys biroi</name>
    <dbReference type="NCBI Taxonomy" id="2015173"/>
    <lineage>
        <taxon>Eukaryota</taxon>
        <taxon>Metazoa</taxon>
        <taxon>Ecdysozoa</taxon>
        <taxon>Arthropoda</taxon>
        <taxon>Hexapoda</taxon>
        <taxon>Insecta</taxon>
        <taxon>Pterygota</taxon>
        <taxon>Neoptera</taxon>
        <taxon>Endopterygota</taxon>
        <taxon>Hymenoptera</taxon>
        <taxon>Apocrita</taxon>
        <taxon>Aculeata</taxon>
        <taxon>Formicoidea</taxon>
        <taxon>Formicidae</taxon>
        <taxon>Dorylinae</taxon>
        <taxon>Ooceraea</taxon>
    </lineage>
</organism>
<dbReference type="Gene3D" id="1.25.40.420">
    <property type="match status" value="1"/>
</dbReference>
<dbReference type="Pfam" id="PF00612">
    <property type="entry name" value="IQ"/>
    <property type="match status" value="1"/>
</dbReference>
<protein>
    <recommendedName>
        <fullName evidence="2">BACK domain-containing protein</fullName>
    </recommendedName>
</protein>
<sequence>MNSTVTSSSCKVTSNVTAKAFSIIYDWMISPINESYQLLRRDNILDIFMAAQYLGIKELEEQCWAFIDNDELFSEDTAFLLYLEAKKIGNTAVMELMVPRIMKFFLVLVSTKDFLELSVDELCLLLKSNYISVNSEMEVLMSAVRWLMHDWSERKQYMLEVLKCVRFGLIAPWQLVDVKRNPENPEFMELMSYPEVQKMVDDGLAFVIIKYWYGNQTEDYYHWIDLLGLNEPTNRNWAGEDKASHAVLIQKACNYVTYREFLLYLEEYQKTNIAELRTRKTRTRPTPPSSPPKDCSPLPPERTRTDSNQNYCCVDSYSLEQYSTTQSRVVPKRYVSKVATSPGMVIPPEILTECLSSMGRSNNIRTLIDKSKHEARHNISDIHSRKQWEQNVKLSAKKQQKMMKKSRYPANRTDSAKSEEEAATMIQATYRGYKVRRKFDEIKKSSSEEKQNVQKVAELLSMSQSGWPLQKSLNSVKASNSIANQNKNTLHHI</sequence>
<dbReference type="AlphaFoldDB" id="A0A3L8DNV6"/>
<dbReference type="EMBL" id="QOIP01000006">
    <property type="protein sequence ID" value="RLU22071.1"/>
    <property type="molecule type" value="Genomic_DNA"/>
</dbReference>
<reference evidence="3 4" key="1">
    <citation type="journal article" date="2018" name="Genome Res.">
        <title>The genomic architecture and molecular evolution of ant odorant receptors.</title>
        <authorList>
            <person name="McKenzie S.K."/>
            <person name="Kronauer D.J.C."/>
        </authorList>
    </citation>
    <scope>NUCLEOTIDE SEQUENCE [LARGE SCALE GENOMIC DNA]</scope>
    <source>
        <strain evidence="3">Clonal line C1</strain>
    </source>
</reference>
<dbReference type="Pfam" id="PF15881">
    <property type="entry name" value="DUF4734"/>
    <property type="match status" value="1"/>
</dbReference>
<dbReference type="PANTHER" id="PTHR22667:SF0">
    <property type="entry name" value="AT01380P-RELATED"/>
    <property type="match status" value="1"/>
</dbReference>
<dbReference type="InterPro" id="IPR031750">
    <property type="entry name" value="DUF4734"/>
</dbReference>
<dbReference type="SMART" id="SM00015">
    <property type="entry name" value="IQ"/>
    <property type="match status" value="1"/>
</dbReference>
<dbReference type="Proteomes" id="UP000279307">
    <property type="component" value="Chromosome 6"/>
</dbReference>
<feature type="compositionally biased region" description="Basic residues" evidence="1">
    <location>
        <begin position="398"/>
        <end position="407"/>
    </location>
</feature>
<evidence type="ECO:0000313" key="4">
    <source>
        <dbReference type="Proteomes" id="UP000279307"/>
    </source>
</evidence>
<proteinExistence type="predicted"/>
<feature type="region of interest" description="Disordered" evidence="1">
    <location>
        <begin position="398"/>
        <end position="420"/>
    </location>
</feature>
<dbReference type="InterPro" id="IPR000048">
    <property type="entry name" value="IQ_motif_EF-hand-BS"/>
</dbReference>
<dbReference type="PROSITE" id="PS50096">
    <property type="entry name" value="IQ"/>
    <property type="match status" value="1"/>
</dbReference>